<protein>
    <submittedName>
        <fullName evidence="1">Uncharacterized protein</fullName>
    </submittedName>
</protein>
<dbReference type="EMBL" id="LAZR01034209">
    <property type="protein sequence ID" value="KKL45941.1"/>
    <property type="molecule type" value="Genomic_DNA"/>
</dbReference>
<gene>
    <name evidence="1" type="ORF">LCGC14_2350570</name>
</gene>
<name>A0A0F9CWT4_9ZZZZ</name>
<reference evidence="1" key="1">
    <citation type="journal article" date="2015" name="Nature">
        <title>Complex archaea that bridge the gap between prokaryotes and eukaryotes.</title>
        <authorList>
            <person name="Spang A."/>
            <person name="Saw J.H."/>
            <person name="Jorgensen S.L."/>
            <person name="Zaremba-Niedzwiedzka K."/>
            <person name="Martijn J."/>
            <person name="Lind A.E."/>
            <person name="van Eijk R."/>
            <person name="Schleper C."/>
            <person name="Guy L."/>
            <person name="Ettema T.J."/>
        </authorList>
    </citation>
    <scope>NUCLEOTIDE SEQUENCE</scope>
</reference>
<proteinExistence type="predicted"/>
<comment type="caution">
    <text evidence="1">The sequence shown here is derived from an EMBL/GenBank/DDBJ whole genome shotgun (WGS) entry which is preliminary data.</text>
</comment>
<sequence>MKKTWEKFKAWLNRPMPVYTCGDCGETYAHFGPDGPRHKCNMKDVANKAIRDYVKEHELT</sequence>
<evidence type="ECO:0000313" key="1">
    <source>
        <dbReference type="EMBL" id="KKL45941.1"/>
    </source>
</evidence>
<organism evidence="1">
    <name type="scientific">marine sediment metagenome</name>
    <dbReference type="NCBI Taxonomy" id="412755"/>
    <lineage>
        <taxon>unclassified sequences</taxon>
        <taxon>metagenomes</taxon>
        <taxon>ecological metagenomes</taxon>
    </lineage>
</organism>
<accession>A0A0F9CWT4</accession>
<dbReference type="AlphaFoldDB" id="A0A0F9CWT4"/>